<dbReference type="EMBL" id="HG996469">
    <property type="protein sequence ID" value="CAG1840866.1"/>
    <property type="molecule type" value="Genomic_DNA"/>
</dbReference>
<keyword evidence="4" id="KW-1185">Reference proteome</keyword>
<dbReference type="InParanoid" id="A0A804IJR4"/>
<dbReference type="AlphaFoldDB" id="A0A804IJR4"/>
<keyword evidence="1" id="KW-0472">Membrane</keyword>
<reference evidence="2" key="1">
    <citation type="submission" date="2021-03" db="EMBL/GenBank/DDBJ databases">
        <authorList>
            <consortium name="Genoscope - CEA"/>
            <person name="William W."/>
        </authorList>
    </citation>
    <scope>NUCLEOTIDE SEQUENCE</scope>
    <source>
        <strain evidence="2">Doubled-haploid Pahang</strain>
    </source>
</reference>
<evidence type="ECO:0000313" key="3">
    <source>
        <dbReference type="EnsemblPlants" id="Ma04_p01210.1"/>
    </source>
</evidence>
<sequence length="56" mass="5980">MTVSAIYWGAYLLGHCLVIAIVRVYDNLLGLHAWEGGIKLAVVVEGCTCKCAQSLG</sequence>
<organism evidence="3 4">
    <name type="scientific">Musa acuminata subsp. malaccensis</name>
    <name type="common">Wild banana</name>
    <name type="synonym">Musa malaccensis</name>
    <dbReference type="NCBI Taxonomy" id="214687"/>
    <lineage>
        <taxon>Eukaryota</taxon>
        <taxon>Viridiplantae</taxon>
        <taxon>Streptophyta</taxon>
        <taxon>Embryophyta</taxon>
        <taxon>Tracheophyta</taxon>
        <taxon>Spermatophyta</taxon>
        <taxon>Magnoliopsida</taxon>
        <taxon>Liliopsida</taxon>
        <taxon>Zingiberales</taxon>
        <taxon>Musaceae</taxon>
        <taxon>Musa</taxon>
    </lineage>
</organism>
<accession>A0A804IJR4</accession>
<evidence type="ECO:0000256" key="1">
    <source>
        <dbReference type="SAM" id="Phobius"/>
    </source>
</evidence>
<name>A0A804IJR4_MUSAM</name>
<evidence type="ECO:0000313" key="4">
    <source>
        <dbReference type="Proteomes" id="UP000012960"/>
    </source>
</evidence>
<feature type="transmembrane region" description="Helical" evidence="1">
    <location>
        <begin position="6"/>
        <end position="25"/>
    </location>
</feature>
<gene>
    <name evidence="2" type="ORF">GSMUA_106600.1</name>
</gene>
<keyword evidence="1" id="KW-0812">Transmembrane</keyword>
<proteinExistence type="predicted"/>
<evidence type="ECO:0000313" key="2">
    <source>
        <dbReference type="EMBL" id="CAG1840866.1"/>
    </source>
</evidence>
<dbReference type="Proteomes" id="UP000012960">
    <property type="component" value="Unplaced"/>
</dbReference>
<dbReference type="EnsemblPlants" id="Ma04_t01210.1">
    <property type="protein sequence ID" value="Ma04_p01210.1"/>
    <property type="gene ID" value="Ma04_g01210"/>
</dbReference>
<dbReference type="Gramene" id="Ma04_t01210.1">
    <property type="protein sequence ID" value="Ma04_p01210.1"/>
    <property type="gene ID" value="Ma04_g01210"/>
</dbReference>
<reference evidence="3" key="2">
    <citation type="submission" date="2021-05" db="UniProtKB">
        <authorList>
            <consortium name="EnsemblPlants"/>
        </authorList>
    </citation>
    <scope>IDENTIFICATION</scope>
    <source>
        <strain evidence="3">subsp. malaccensis</strain>
    </source>
</reference>
<keyword evidence="1" id="KW-1133">Transmembrane helix</keyword>
<protein>
    <submittedName>
        <fullName evidence="2">(wild Malaysian banana) hypothetical protein</fullName>
    </submittedName>
</protein>